<dbReference type="SUPFAM" id="SSF52161">
    <property type="entry name" value="Ribosomal protein L13"/>
    <property type="match status" value="1"/>
</dbReference>
<comment type="caution">
    <text evidence="5">The sequence shown here is derived from an EMBL/GenBank/DDBJ whole genome shotgun (WGS) entry which is preliminary data.</text>
</comment>
<name>A0A1F7J9P2_9BACT</name>
<evidence type="ECO:0000256" key="4">
    <source>
        <dbReference type="HAMAP-Rule" id="MF_01366"/>
    </source>
</evidence>
<comment type="subunit">
    <text evidence="4">Part of the 50S ribosomal subunit.</text>
</comment>
<dbReference type="Pfam" id="PF00572">
    <property type="entry name" value="Ribosomal_L13"/>
    <property type="match status" value="1"/>
</dbReference>
<evidence type="ECO:0000256" key="2">
    <source>
        <dbReference type="ARBA" id="ARBA00022980"/>
    </source>
</evidence>
<dbReference type="HAMAP" id="MF_01366">
    <property type="entry name" value="Ribosomal_uL13"/>
    <property type="match status" value="1"/>
</dbReference>
<dbReference type="STRING" id="1802069.A2970_00915"/>
<keyword evidence="2 4" id="KW-0689">Ribosomal protein</keyword>
<dbReference type="CDD" id="cd00392">
    <property type="entry name" value="Ribosomal_L13"/>
    <property type="match status" value="1"/>
</dbReference>
<dbReference type="InterPro" id="IPR005822">
    <property type="entry name" value="Ribosomal_uL13"/>
</dbReference>
<accession>A0A1F7J9P2</accession>
<dbReference type="Proteomes" id="UP000178857">
    <property type="component" value="Unassembled WGS sequence"/>
</dbReference>
<dbReference type="NCBIfam" id="TIGR01066">
    <property type="entry name" value="rplM_bact"/>
    <property type="match status" value="1"/>
</dbReference>
<keyword evidence="3 4" id="KW-0687">Ribonucleoprotein</keyword>
<dbReference type="GO" id="GO:0003735">
    <property type="term" value="F:structural constituent of ribosome"/>
    <property type="evidence" value="ECO:0007669"/>
    <property type="project" value="InterPro"/>
</dbReference>
<evidence type="ECO:0000256" key="3">
    <source>
        <dbReference type="ARBA" id="ARBA00023274"/>
    </source>
</evidence>
<protein>
    <recommendedName>
        <fullName evidence="4">Large ribosomal subunit protein uL13</fullName>
    </recommendedName>
</protein>
<reference evidence="5 6" key="1">
    <citation type="journal article" date="2016" name="Nat. Commun.">
        <title>Thousands of microbial genomes shed light on interconnected biogeochemical processes in an aquifer system.</title>
        <authorList>
            <person name="Anantharaman K."/>
            <person name="Brown C.T."/>
            <person name="Hug L.A."/>
            <person name="Sharon I."/>
            <person name="Castelle C.J."/>
            <person name="Probst A.J."/>
            <person name="Thomas B.C."/>
            <person name="Singh A."/>
            <person name="Wilkins M.J."/>
            <person name="Karaoz U."/>
            <person name="Brodie E.L."/>
            <person name="Williams K.H."/>
            <person name="Hubbard S.S."/>
            <person name="Banfield J.F."/>
        </authorList>
    </citation>
    <scope>NUCLEOTIDE SEQUENCE [LARGE SCALE GENOMIC DNA]</scope>
</reference>
<comment type="similarity">
    <text evidence="1 4">Belongs to the universal ribosomal protein uL13 family.</text>
</comment>
<sequence>MKPTQTTKSVKGKDIKRDWHLIDAKGKVLGRLAPEIASLLQGKHKRNYVSYLDCGDYVVAVNAAAVRLTGRKESSKIYTRYSGYPGGLKTVAASALRTQNPGKMIENAVSGMLPKNKYRSDRLRRLYLYKDENHEFKNKFTKK</sequence>
<comment type="function">
    <text evidence="4">This protein is one of the early assembly proteins of the 50S ribosomal subunit, although it is not seen to bind rRNA by itself. It is important during the early stages of 50S assembly.</text>
</comment>
<dbReference type="GO" id="GO:0017148">
    <property type="term" value="P:negative regulation of translation"/>
    <property type="evidence" value="ECO:0007669"/>
    <property type="project" value="TreeGrafter"/>
</dbReference>
<dbReference type="GO" id="GO:0006412">
    <property type="term" value="P:translation"/>
    <property type="evidence" value="ECO:0007669"/>
    <property type="project" value="UniProtKB-UniRule"/>
</dbReference>
<dbReference type="GO" id="GO:0005840">
    <property type="term" value="C:ribosome"/>
    <property type="evidence" value="ECO:0007669"/>
    <property type="project" value="UniProtKB-KW"/>
</dbReference>
<dbReference type="GO" id="GO:1990904">
    <property type="term" value="C:ribonucleoprotein complex"/>
    <property type="evidence" value="ECO:0007669"/>
    <property type="project" value="UniProtKB-KW"/>
</dbReference>
<dbReference type="PANTHER" id="PTHR11545">
    <property type="entry name" value="RIBOSOMAL PROTEIN L13"/>
    <property type="match status" value="1"/>
</dbReference>
<dbReference type="Gene3D" id="3.90.1180.10">
    <property type="entry name" value="Ribosomal protein L13"/>
    <property type="match status" value="1"/>
</dbReference>
<dbReference type="InterPro" id="IPR005823">
    <property type="entry name" value="Ribosomal_uL13_bac-type"/>
</dbReference>
<evidence type="ECO:0000313" key="5">
    <source>
        <dbReference type="EMBL" id="OGK52342.1"/>
    </source>
</evidence>
<dbReference type="AlphaFoldDB" id="A0A1F7J9P2"/>
<proteinExistence type="inferred from homology"/>
<dbReference type="PIRSF" id="PIRSF002181">
    <property type="entry name" value="Ribosomal_L13"/>
    <property type="match status" value="1"/>
</dbReference>
<dbReference type="EMBL" id="MGAT01000025">
    <property type="protein sequence ID" value="OGK52342.1"/>
    <property type="molecule type" value="Genomic_DNA"/>
</dbReference>
<evidence type="ECO:0000313" key="6">
    <source>
        <dbReference type="Proteomes" id="UP000178857"/>
    </source>
</evidence>
<gene>
    <name evidence="4" type="primary">rplM</name>
    <name evidence="5" type="ORF">A2970_00915</name>
</gene>
<evidence type="ECO:0000256" key="1">
    <source>
        <dbReference type="ARBA" id="ARBA00006227"/>
    </source>
</evidence>
<dbReference type="GO" id="GO:0003729">
    <property type="term" value="F:mRNA binding"/>
    <property type="evidence" value="ECO:0007669"/>
    <property type="project" value="TreeGrafter"/>
</dbReference>
<dbReference type="InterPro" id="IPR036899">
    <property type="entry name" value="Ribosomal_uL13_sf"/>
</dbReference>
<dbReference type="PANTHER" id="PTHR11545:SF2">
    <property type="entry name" value="LARGE RIBOSOMAL SUBUNIT PROTEIN UL13M"/>
    <property type="match status" value="1"/>
</dbReference>
<organism evidence="5 6">
    <name type="scientific">Candidatus Roizmanbacteria bacterium RIFCSPLOWO2_01_FULL_44_13</name>
    <dbReference type="NCBI Taxonomy" id="1802069"/>
    <lineage>
        <taxon>Bacteria</taxon>
        <taxon>Candidatus Roizmaniibacteriota</taxon>
    </lineage>
</organism>